<evidence type="ECO:0000256" key="9">
    <source>
        <dbReference type="ARBA" id="ARBA00023180"/>
    </source>
</evidence>
<evidence type="ECO:0000313" key="14">
    <source>
        <dbReference type="Xenbase" id="XB-GENE-17343750"/>
    </source>
</evidence>
<accession>A0A1L8HP84</accession>
<evidence type="ECO:0000313" key="13">
    <source>
        <dbReference type="RefSeq" id="XP_041431983.1"/>
    </source>
</evidence>
<evidence type="ECO:0000256" key="2">
    <source>
        <dbReference type="ARBA" id="ARBA00004922"/>
    </source>
</evidence>
<dbReference type="AlphaFoldDB" id="A0A1L8HP84"/>
<dbReference type="Xenbase" id="XB-GENE-17343750">
    <property type="gene designation" value="gcnt1.S"/>
</dbReference>
<evidence type="ECO:0000313" key="12">
    <source>
        <dbReference type="RefSeq" id="XP_018093851.1"/>
    </source>
</evidence>
<evidence type="ECO:0000256" key="7">
    <source>
        <dbReference type="ARBA" id="ARBA00022989"/>
    </source>
</evidence>
<comment type="pathway">
    <text evidence="2">Protein modification; protein glycosylation.</text>
</comment>
<dbReference type="GO" id="GO:0003829">
    <property type="term" value="F:beta-1,3-galactosyl-O-glycosyl-glycoprotein beta-1,6-N-acetylglucosaminyltransferase activity"/>
    <property type="evidence" value="ECO:0000318"/>
    <property type="project" value="GO_Central"/>
</dbReference>
<comment type="subcellular location">
    <subcellularLocation>
        <location evidence="1">Golgi apparatus membrane</location>
        <topology evidence="1">Single-pass type II membrane protein</topology>
    </subcellularLocation>
</comment>
<protein>
    <submittedName>
        <fullName evidence="12">Uncharacterized protein LOC495090 isoform X1</fullName>
    </submittedName>
</protein>
<evidence type="ECO:0000256" key="6">
    <source>
        <dbReference type="ARBA" id="ARBA00022968"/>
    </source>
</evidence>
<gene>
    <name evidence="12 13 14" type="primary">gcnt1.S</name>
</gene>
<evidence type="ECO:0000256" key="5">
    <source>
        <dbReference type="ARBA" id="ARBA00022692"/>
    </source>
</evidence>
<dbReference type="GeneID" id="495090"/>
<comment type="similarity">
    <text evidence="10">Belongs to the glycosyltransferase 14 family.</text>
</comment>
<dbReference type="GO" id="GO:0000139">
    <property type="term" value="C:Golgi membrane"/>
    <property type="evidence" value="ECO:0007669"/>
    <property type="project" value="UniProtKB-SubCell"/>
</dbReference>
<keyword evidence="9" id="KW-0325">Glycoprotein</keyword>
<dbReference type="OMA" id="IHAARDC"/>
<dbReference type="AGR" id="Xenbase:XB-GENE-17343750"/>
<dbReference type="Pfam" id="PF02485">
    <property type="entry name" value="Branch"/>
    <property type="match status" value="1"/>
</dbReference>
<evidence type="ECO:0000256" key="8">
    <source>
        <dbReference type="ARBA" id="ARBA00023136"/>
    </source>
</evidence>
<name>A0A1L8HP84_XENLA</name>
<evidence type="ECO:0000256" key="3">
    <source>
        <dbReference type="ARBA" id="ARBA00022676"/>
    </source>
</evidence>
<keyword evidence="8" id="KW-0472">Membrane</keyword>
<sequence>MLTRKLRHCKVKQVNFVFLVALAVATITFVTNHSKYPFFTNMNLELTDLNDIYSVNCTKILKGDLEEIQNAKLEMLTVKYKSQQHQLTEDDYINKTNNCESFTRDRKYILYPLSKEEREFPIAYSIVVYHRIDMLERLLRSIYTPQNYYCIHVDKKSSLSFLNAVKAITSCFENVFIASQLESVVYASWTRVQADINCMKDLHNKNAQWKYLINLCGMDFPIKTNQEMVVMLKGLKGQNSLETERMPPHKEVRWRKHYEIVDNSIRKTETDKTPPPLETPMFSGSAYYIVTRAFVSYILENEKIKHFLEWSKDTYSPDEFIWATLQRIPGVPGSVPANSKYDVSDMNAYARFVKWQYLEGDVAKGAPYPPCAGDHVRSVCIFGAGDLEFMLQKHHLFGNKFDMDVDPTAIKCLEEHLRHKALNPELQV</sequence>
<dbReference type="RefSeq" id="XP_018093851.1">
    <property type="nucleotide sequence ID" value="XM_018238362.2"/>
</dbReference>
<proteinExistence type="inferred from homology"/>
<dbReference type="STRING" id="8355.A0A1L8HP84"/>
<dbReference type="CTD" id="495090"/>
<dbReference type="RefSeq" id="XP_041431983.1">
    <property type="nucleotide sequence ID" value="XM_041576049.1"/>
</dbReference>
<keyword evidence="3" id="KW-0328">Glycosyltransferase</keyword>
<evidence type="ECO:0000256" key="1">
    <source>
        <dbReference type="ARBA" id="ARBA00004323"/>
    </source>
</evidence>
<dbReference type="InterPro" id="IPR003406">
    <property type="entry name" value="Glyco_trans_14"/>
</dbReference>
<keyword evidence="5" id="KW-0812">Transmembrane</keyword>
<keyword evidence="6" id="KW-0735">Signal-anchor</keyword>
<reference evidence="12" key="1">
    <citation type="submission" date="2022-04" db="UniProtKB">
        <authorList>
            <consortium name="RefSeq"/>
        </authorList>
    </citation>
    <scope>IDENTIFICATION</scope>
    <source>
        <strain evidence="12 13">J_2021</strain>
        <tissue evidence="12 13">Erythrocytes</tissue>
    </source>
</reference>
<dbReference type="PaxDb" id="8355-A0A1L8HP84"/>
<evidence type="ECO:0000256" key="10">
    <source>
        <dbReference type="ARBA" id="ARBA00038150"/>
    </source>
</evidence>
<keyword evidence="11" id="KW-1185">Reference proteome</keyword>
<dbReference type="OrthoDB" id="2019572at2759"/>
<keyword evidence="4" id="KW-0808">Transferase</keyword>
<dbReference type="PANTHER" id="PTHR19297">
    <property type="entry name" value="GLYCOSYLTRANSFERASE 14 FAMILY MEMBER"/>
    <property type="match status" value="1"/>
</dbReference>
<evidence type="ECO:0000256" key="4">
    <source>
        <dbReference type="ARBA" id="ARBA00022679"/>
    </source>
</evidence>
<keyword evidence="7" id="KW-1133">Transmembrane helix</keyword>
<dbReference type="Proteomes" id="UP000186698">
    <property type="component" value="Chromosome 1S"/>
</dbReference>
<dbReference type="Bgee" id="495090">
    <property type="expression patterns" value="Expressed in internal ear and 18 other cell types or tissues"/>
</dbReference>
<organism evidence="12">
    <name type="scientific">Xenopus laevis</name>
    <name type="common">African clawed frog</name>
    <dbReference type="NCBI Taxonomy" id="8355"/>
    <lineage>
        <taxon>Eukaryota</taxon>
        <taxon>Metazoa</taxon>
        <taxon>Chordata</taxon>
        <taxon>Craniata</taxon>
        <taxon>Vertebrata</taxon>
        <taxon>Euteleostomi</taxon>
        <taxon>Amphibia</taxon>
        <taxon>Batrachia</taxon>
        <taxon>Anura</taxon>
        <taxon>Pipoidea</taxon>
        <taxon>Pipidae</taxon>
        <taxon>Xenopodinae</taxon>
        <taxon>Xenopus</taxon>
        <taxon>Xenopus</taxon>
    </lineage>
</organism>
<dbReference type="PANTHER" id="PTHR19297:SF96">
    <property type="entry name" value="BETA-1,3-GALACTOSYL-O-GLYCOSYL-GLYCOPROTEIN BETA-1,6-N-ACETYLGLUCOSAMINYLTRANSFERASE"/>
    <property type="match status" value="1"/>
</dbReference>
<evidence type="ECO:0000313" key="11">
    <source>
        <dbReference type="Proteomes" id="UP000186698"/>
    </source>
</evidence>